<evidence type="ECO:0000256" key="9">
    <source>
        <dbReference type="ARBA" id="ARBA00023125"/>
    </source>
</evidence>
<feature type="short sequence motif" description="RadA KNRFG motif" evidence="11">
    <location>
        <begin position="247"/>
        <end position="251"/>
    </location>
</feature>
<dbReference type="Pfam" id="PF18073">
    <property type="entry name" value="Zn_ribbon_LapB"/>
    <property type="match status" value="1"/>
</dbReference>
<feature type="domain" description="RecA family profile 1" evidence="14">
    <location>
        <begin position="64"/>
        <end position="210"/>
    </location>
</feature>
<evidence type="ECO:0000256" key="1">
    <source>
        <dbReference type="ARBA" id="ARBA00022723"/>
    </source>
</evidence>
<feature type="binding site" evidence="11">
    <location>
        <begin position="93"/>
        <end position="100"/>
    </location>
    <ligand>
        <name>ATP</name>
        <dbReference type="ChEBI" id="CHEBI:30616"/>
    </ligand>
</feature>
<keyword evidence="4 13" id="KW-0863">Zinc-finger</keyword>
<dbReference type="PROSITE" id="PS50162">
    <property type="entry name" value="RECA_2"/>
    <property type="match status" value="1"/>
</dbReference>
<dbReference type="SUPFAM" id="SSF52540">
    <property type="entry name" value="P-loop containing nucleoside triphosphate hydrolases"/>
    <property type="match status" value="1"/>
</dbReference>
<dbReference type="InterPro" id="IPR014721">
    <property type="entry name" value="Ribsml_uS5_D2-typ_fold_subgr"/>
</dbReference>
<dbReference type="InterPro" id="IPR003593">
    <property type="entry name" value="AAA+_ATPase"/>
</dbReference>
<dbReference type="InterPro" id="IPR020568">
    <property type="entry name" value="Ribosomal_Su5_D2-typ_SF"/>
</dbReference>
<dbReference type="Proteomes" id="UP001221302">
    <property type="component" value="Unassembled WGS sequence"/>
</dbReference>
<accession>A0AAE3TCD1</accession>
<evidence type="ECO:0000256" key="3">
    <source>
        <dbReference type="ARBA" id="ARBA00022763"/>
    </source>
</evidence>
<comment type="function">
    <text evidence="13">DNA-dependent ATPase involved in processing of recombination intermediates, plays a role in repairing DNA breaks. Stimulates the branch migration of RecA-mediated strand transfer reactions, allowing the 3' invading strand to extend heteroduplex DNA faster. Binds ssDNA in the presence of ADP but not other nucleotides, has ATPase activity that is stimulated by ssDNA and various branched DNA structures, but inhibited by SSB. Does not have RecA's homology-searching function.</text>
</comment>
<dbReference type="AlphaFoldDB" id="A0AAE3TCD1"/>
<dbReference type="Gene3D" id="3.40.50.300">
    <property type="entry name" value="P-loop containing nucleotide triphosphate hydrolases"/>
    <property type="match status" value="1"/>
</dbReference>
<dbReference type="GO" id="GO:0000725">
    <property type="term" value="P:recombinational repair"/>
    <property type="evidence" value="ECO:0007669"/>
    <property type="project" value="UniProtKB-UniRule"/>
</dbReference>
<keyword evidence="16" id="KW-1185">Reference proteome</keyword>
<dbReference type="PANTHER" id="PTHR32472">
    <property type="entry name" value="DNA REPAIR PROTEIN RADA"/>
    <property type="match status" value="1"/>
</dbReference>
<reference evidence="15" key="1">
    <citation type="submission" date="2023-03" db="EMBL/GenBank/DDBJ databases">
        <title>Stygiobacter electus gen. nov., sp. nov., facultatively anaerobic thermotolerant bacterium of the class Ignavibacteria from a well of Yessentuki mineral water deposit.</title>
        <authorList>
            <person name="Podosokorskaya O.A."/>
            <person name="Elcheninov A.G."/>
            <person name="Petrova N.F."/>
            <person name="Zavarzina D.G."/>
            <person name="Kublanov I.V."/>
            <person name="Merkel A.Y."/>
        </authorList>
    </citation>
    <scope>NUCLEOTIDE SEQUENCE</scope>
    <source>
        <strain evidence="15">09-Me</strain>
    </source>
</reference>
<evidence type="ECO:0000256" key="7">
    <source>
        <dbReference type="ARBA" id="ARBA00022840"/>
    </source>
</evidence>
<gene>
    <name evidence="11 15" type="primary">radA</name>
    <name evidence="15" type="ORF">P0M35_04200</name>
</gene>
<keyword evidence="2 11" id="KW-0547">Nucleotide-binding</keyword>
<keyword evidence="7 11" id="KW-0067">ATP-binding</keyword>
<evidence type="ECO:0000256" key="13">
    <source>
        <dbReference type="RuleBase" id="RU003555"/>
    </source>
</evidence>
<evidence type="ECO:0000256" key="5">
    <source>
        <dbReference type="ARBA" id="ARBA00022801"/>
    </source>
</evidence>
<evidence type="ECO:0000313" key="15">
    <source>
        <dbReference type="EMBL" id="MDF1611341.1"/>
    </source>
</evidence>
<dbReference type="SUPFAM" id="SSF54211">
    <property type="entry name" value="Ribosomal protein S5 domain 2-like"/>
    <property type="match status" value="1"/>
</dbReference>
<dbReference type="GO" id="GO:0003684">
    <property type="term" value="F:damaged DNA binding"/>
    <property type="evidence" value="ECO:0007669"/>
    <property type="project" value="InterPro"/>
</dbReference>
<evidence type="ECO:0000256" key="10">
    <source>
        <dbReference type="ARBA" id="ARBA00023204"/>
    </source>
</evidence>
<dbReference type="Gene3D" id="3.30.230.10">
    <property type="match status" value="1"/>
</dbReference>
<dbReference type="InterPro" id="IPR020588">
    <property type="entry name" value="RecA_ATP-bd"/>
</dbReference>
<dbReference type="Pfam" id="PF13481">
    <property type="entry name" value="AAA_25"/>
    <property type="match status" value="1"/>
</dbReference>
<name>A0AAE3TCD1_9BACT</name>
<dbReference type="SMART" id="SM00382">
    <property type="entry name" value="AAA"/>
    <property type="match status" value="1"/>
</dbReference>
<sequence>MSKNKIKYVCSSCGYESLKWLGKCPSCESWNTFSEELVEERKTSLKKNYDETKINKLDTKFIESEKRILTSIQEFDRVLGGGIMPGSIVLIGGDPGIGKSTLVMQAASKISEPVLYVTGEESFNQINLRAKRLNVNNENISIITETDLDIIISAIEKTKPKVVIVDSIQTTYKSDFDNAPGTITQIRECTVELMQLAKKSHCAIIIIGHVTKEGMIAGPKVLEHIVDTVLQFEGERSYSYRILRAQKNRFGSTNEIGIFEMHDNGLQEVLNPSEIFLSEREKQTTGSVVTASIEGTRPILLEVQALVTPSSYGNPQRVATGFDYRRLSILLAVLEKRANLRLSVHNVFLNIAGGIRIDEPAVDLAICSSIASNFLDKHTKSDTVVIGEIGLGGEVRSVNHIEKRIQEAAKLGFKKIIIPSNNLKSIKTKNSIEIIPVDNLHSALSKIFE</sequence>
<comment type="similarity">
    <text evidence="11 13">Belongs to the RecA family. RadA subfamily.</text>
</comment>
<keyword evidence="1 11" id="KW-0479">Metal-binding</keyword>
<dbReference type="InterPro" id="IPR004504">
    <property type="entry name" value="DNA_repair_RadA"/>
</dbReference>
<comment type="caution">
    <text evidence="15">The sequence shown here is derived from an EMBL/GenBank/DDBJ whole genome shotgun (WGS) entry which is preliminary data.</text>
</comment>
<comment type="function">
    <text evidence="11">Plays a role in repairing double-strand DNA breaks, probably involving stabilizing or processing branched DNA or blocked replication forks.</text>
</comment>
<dbReference type="Pfam" id="PF13541">
    <property type="entry name" value="ChlI"/>
    <property type="match status" value="1"/>
</dbReference>
<dbReference type="GO" id="GO:0016787">
    <property type="term" value="F:hydrolase activity"/>
    <property type="evidence" value="ECO:0007669"/>
    <property type="project" value="UniProtKB-KW"/>
</dbReference>
<proteinExistence type="inferred from homology"/>
<keyword evidence="6 13" id="KW-0862">Zinc</keyword>
<dbReference type="FunFam" id="3.40.50.300:FF:000050">
    <property type="entry name" value="DNA repair protein RadA"/>
    <property type="match status" value="1"/>
</dbReference>
<dbReference type="InterPro" id="IPR041166">
    <property type="entry name" value="Rubredoxin_2"/>
</dbReference>
<dbReference type="GO" id="GO:0005524">
    <property type="term" value="F:ATP binding"/>
    <property type="evidence" value="ECO:0007669"/>
    <property type="project" value="UniProtKB-UniRule"/>
</dbReference>
<protein>
    <recommendedName>
        <fullName evidence="11 12">DNA repair protein RadA</fullName>
    </recommendedName>
</protein>
<dbReference type="EMBL" id="JARGDL010000003">
    <property type="protein sequence ID" value="MDF1611341.1"/>
    <property type="molecule type" value="Genomic_DNA"/>
</dbReference>
<dbReference type="InterPro" id="IPR027417">
    <property type="entry name" value="P-loop_NTPase"/>
</dbReference>
<evidence type="ECO:0000256" key="8">
    <source>
        <dbReference type="ARBA" id="ARBA00023016"/>
    </source>
</evidence>
<dbReference type="NCBIfam" id="TIGR00416">
    <property type="entry name" value="sms"/>
    <property type="match status" value="1"/>
</dbReference>
<comment type="domain">
    <text evidence="11">The middle region has homology to RecA with ATPase motifs including the RadA KNRFG motif, while the C-terminus is homologous to Lon protease.</text>
</comment>
<dbReference type="HAMAP" id="MF_01498">
    <property type="entry name" value="RadA_bact"/>
    <property type="match status" value="1"/>
</dbReference>
<keyword evidence="3 11" id="KW-0227">DNA damage</keyword>
<keyword evidence="10 11" id="KW-0234">DNA repair</keyword>
<dbReference type="PRINTS" id="PR01874">
    <property type="entry name" value="DNAREPAIRADA"/>
</dbReference>
<evidence type="ECO:0000256" key="2">
    <source>
        <dbReference type="ARBA" id="ARBA00022741"/>
    </source>
</evidence>
<dbReference type="GO" id="GO:0005829">
    <property type="term" value="C:cytosol"/>
    <property type="evidence" value="ECO:0007669"/>
    <property type="project" value="TreeGrafter"/>
</dbReference>
<dbReference type="RefSeq" id="WP_321535107.1">
    <property type="nucleotide sequence ID" value="NZ_JARGDL010000003.1"/>
</dbReference>
<keyword evidence="8 11" id="KW-0346">Stress response</keyword>
<evidence type="ECO:0000259" key="14">
    <source>
        <dbReference type="PROSITE" id="PS50162"/>
    </source>
</evidence>
<dbReference type="GO" id="GO:0140664">
    <property type="term" value="F:ATP-dependent DNA damage sensor activity"/>
    <property type="evidence" value="ECO:0007669"/>
    <property type="project" value="InterPro"/>
</dbReference>
<evidence type="ECO:0000313" key="16">
    <source>
        <dbReference type="Proteomes" id="UP001221302"/>
    </source>
</evidence>
<evidence type="ECO:0000256" key="11">
    <source>
        <dbReference type="HAMAP-Rule" id="MF_01498"/>
    </source>
</evidence>
<evidence type="ECO:0000256" key="4">
    <source>
        <dbReference type="ARBA" id="ARBA00022771"/>
    </source>
</evidence>
<dbReference type="PANTHER" id="PTHR32472:SF10">
    <property type="entry name" value="DNA REPAIR PROTEIN RADA-LIKE PROTEIN"/>
    <property type="match status" value="1"/>
</dbReference>
<feature type="region of interest" description="Lon-protease-like" evidence="11">
    <location>
        <begin position="346"/>
        <end position="449"/>
    </location>
</feature>
<keyword evidence="5" id="KW-0378">Hydrolase</keyword>
<evidence type="ECO:0000256" key="12">
    <source>
        <dbReference type="NCBIfam" id="TIGR00416"/>
    </source>
</evidence>
<evidence type="ECO:0000256" key="6">
    <source>
        <dbReference type="ARBA" id="ARBA00022833"/>
    </source>
</evidence>
<keyword evidence="9 11" id="KW-0238">DNA-binding</keyword>
<organism evidence="15 16">
    <name type="scientific">Stygiobacter electus</name>
    <dbReference type="NCBI Taxonomy" id="3032292"/>
    <lineage>
        <taxon>Bacteria</taxon>
        <taxon>Pseudomonadati</taxon>
        <taxon>Ignavibacteriota</taxon>
        <taxon>Ignavibacteria</taxon>
        <taxon>Ignavibacteriales</taxon>
        <taxon>Melioribacteraceae</taxon>
        <taxon>Stygiobacter</taxon>
    </lineage>
</organism>
<dbReference type="CDD" id="cd01121">
    <property type="entry name" value="RadA_SMS_N"/>
    <property type="match status" value="1"/>
</dbReference>
<dbReference type="GO" id="GO:0008270">
    <property type="term" value="F:zinc ion binding"/>
    <property type="evidence" value="ECO:0007669"/>
    <property type="project" value="UniProtKB-KW"/>
</dbReference>